<evidence type="ECO:0000313" key="2">
    <source>
        <dbReference type="Proteomes" id="UP000023464"/>
    </source>
</evidence>
<dbReference type="EMBL" id="JFGV01000044">
    <property type="protein sequence ID" value="EYU14558.1"/>
    <property type="molecule type" value="Genomic_DNA"/>
</dbReference>
<dbReference type="AlphaFoldDB" id="A0A022PI33"/>
<dbReference type="Proteomes" id="UP000023464">
    <property type="component" value="Unassembled WGS sequence"/>
</dbReference>
<protein>
    <submittedName>
        <fullName evidence="1">Uncharacterized protein</fullName>
    </submittedName>
</protein>
<evidence type="ECO:0000313" key="1">
    <source>
        <dbReference type="EMBL" id="EYU14558.1"/>
    </source>
</evidence>
<proteinExistence type="predicted"/>
<sequence length="112" mass="12249">MKYSSIAYTIICLMPFYATGAGKLKDVCDGKLITNTSISSINITSNQNGNGPAMNVLVEGQWYDTYLTPGITEGNGVYGLYDMSHNAYLNALEVNVCVRLGNLRGIELIYRP</sequence>
<reference evidence="1 2" key="1">
    <citation type="submission" date="2014-03" db="EMBL/GenBank/DDBJ databases">
        <title>Draft Genome of Photorhabdus luminescens BA1, an Egyptian Isolate.</title>
        <authorList>
            <person name="Ghazal S."/>
            <person name="Hurst S.G.IV."/>
            <person name="Morris K."/>
            <person name="Thomas K."/>
            <person name="Tisa L.S."/>
        </authorList>
    </citation>
    <scope>NUCLEOTIDE SEQUENCE [LARGE SCALE GENOMIC DNA]</scope>
    <source>
        <strain evidence="1 2">BA1</strain>
    </source>
</reference>
<accession>A0A022PI33</accession>
<comment type="caution">
    <text evidence="1">The sequence shown here is derived from an EMBL/GenBank/DDBJ whole genome shotgun (WGS) entry which is preliminary data.</text>
</comment>
<dbReference type="RefSeq" id="WP_051560799.1">
    <property type="nucleotide sequence ID" value="NZ_CAWLTM010000071.1"/>
</dbReference>
<gene>
    <name evidence="1" type="ORF">BA1DRAFT_02929</name>
</gene>
<name>A0A022PI33_9GAMM</name>
<keyword evidence="2" id="KW-1185">Reference proteome</keyword>
<organism evidence="1 2">
    <name type="scientific">Photorhabdus aegyptia</name>
    <dbReference type="NCBI Taxonomy" id="2805098"/>
    <lineage>
        <taxon>Bacteria</taxon>
        <taxon>Pseudomonadati</taxon>
        <taxon>Pseudomonadota</taxon>
        <taxon>Gammaproteobacteria</taxon>
        <taxon>Enterobacterales</taxon>
        <taxon>Morganellaceae</taxon>
        <taxon>Photorhabdus</taxon>
    </lineage>
</organism>